<dbReference type="Proteomes" id="UP001321344">
    <property type="component" value="Unassembled WGS sequence"/>
</dbReference>
<dbReference type="InterPro" id="IPR008274">
    <property type="entry name" value="AldOxase/xan_DH_MoCoBD1"/>
</dbReference>
<protein>
    <submittedName>
        <fullName evidence="2">Molybdopterin-dependent oxidoreductase</fullName>
    </submittedName>
</protein>
<name>A0ABT6BHS7_9BACT</name>
<dbReference type="InterPro" id="IPR052516">
    <property type="entry name" value="N-heterocyclic_Hydroxylase"/>
</dbReference>
<reference evidence="2 3" key="1">
    <citation type="submission" date="2023-03" db="EMBL/GenBank/DDBJ databases">
        <title>Genome sequencing of Aquirufa.</title>
        <authorList>
            <person name="Pitt A."/>
            <person name="Hahn M.W."/>
        </authorList>
    </citation>
    <scope>NUCLEOTIDE SEQUENCE [LARGE SCALE GENOMIC DNA]</scope>
    <source>
        <strain evidence="2 3">WAEICH-18A</strain>
    </source>
</reference>
<proteinExistence type="predicted"/>
<dbReference type="InterPro" id="IPR012368">
    <property type="entry name" value="OxRdtase_Mopterin-bd_su_IorB"/>
</dbReference>
<dbReference type="SMART" id="SM01008">
    <property type="entry name" value="Ald_Xan_dh_C"/>
    <property type="match status" value="1"/>
</dbReference>
<evidence type="ECO:0000313" key="3">
    <source>
        <dbReference type="Proteomes" id="UP001321344"/>
    </source>
</evidence>
<dbReference type="PIRSF" id="PIRSF036389">
    <property type="entry name" value="IOR_B"/>
    <property type="match status" value="1"/>
</dbReference>
<dbReference type="PANTHER" id="PTHR47495:SF2">
    <property type="entry name" value="ALDEHYDE DEHYDROGENASE"/>
    <property type="match status" value="1"/>
</dbReference>
<dbReference type="PANTHER" id="PTHR47495">
    <property type="entry name" value="ALDEHYDE DEHYDROGENASE"/>
    <property type="match status" value="1"/>
</dbReference>
<organism evidence="2 3">
    <name type="scientific">Aquirufa aurantiipilula</name>
    <dbReference type="NCBI Taxonomy" id="2696561"/>
    <lineage>
        <taxon>Bacteria</taxon>
        <taxon>Pseudomonadati</taxon>
        <taxon>Bacteroidota</taxon>
        <taxon>Cytophagia</taxon>
        <taxon>Cytophagales</taxon>
        <taxon>Flectobacillaceae</taxon>
        <taxon>Aquirufa</taxon>
    </lineage>
</organism>
<dbReference type="Gene3D" id="3.30.365.10">
    <property type="entry name" value="Aldehyde oxidase/xanthine dehydrogenase, molybdopterin binding domain"/>
    <property type="match status" value="4"/>
</dbReference>
<dbReference type="Pfam" id="PF20256">
    <property type="entry name" value="MoCoBD_2"/>
    <property type="match status" value="2"/>
</dbReference>
<dbReference type="InterPro" id="IPR046867">
    <property type="entry name" value="AldOxase/xan_DH_MoCoBD2"/>
</dbReference>
<evidence type="ECO:0000313" key="2">
    <source>
        <dbReference type="EMBL" id="MDF5689994.1"/>
    </source>
</evidence>
<dbReference type="Pfam" id="PF02738">
    <property type="entry name" value="MoCoBD_1"/>
    <property type="match status" value="1"/>
</dbReference>
<feature type="domain" description="Aldehyde oxidase/xanthine dehydrogenase a/b hammerhead" evidence="1">
    <location>
        <begin position="211"/>
        <end position="297"/>
    </location>
</feature>
<dbReference type="SUPFAM" id="SSF56003">
    <property type="entry name" value="Molybdenum cofactor-binding domain"/>
    <property type="match status" value="2"/>
</dbReference>
<accession>A0ABT6BHS7</accession>
<dbReference type="RefSeq" id="WP_276343758.1">
    <property type="nucleotide sequence ID" value="NZ_JARJOW010000002.1"/>
</dbReference>
<keyword evidence="3" id="KW-1185">Reference proteome</keyword>
<dbReference type="InterPro" id="IPR000674">
    <property type="entry name" value="Ald_Oxase/Xan_DH_a/b"/>
</dbReference>
<gene>
    <name evidence="2" type="ORF">PQG43_03890</name>
</gene>
<comment type="caution">
    <text evidence="2">The sequence shown here is derived from an EMBL/GenBank/DDBJ whole genome shotgun (WGS) entry which is preliminary data.</text>
</comment>
<dbReference type="Gene3D" id="3.90.1170.50">
    <property type="entry name" value="Aldehyde oxidase/xanthine dehydrogenase, a/b hammerhead"/>
    <property type="match status" value="1"/>
</dbReference>
<dbReference type="EMBL" id="JARJOW010000002">
    <property type="protein sequence ID" value="MDF5689994.1"/>
    <property type="molecule type" value="Genomic_DNA"/>
</dbReference>
<evidence type="ECO:0000259" key="1">
    <source>
        <dbReference type="SMART" id="SM01008"/>
    </source>
</evidence>
<sequence length="727" mass="78801">MSANIKKQTSRRDFIKISAQTAAFLAIGFENLANGKGLKVKNLAHEPHIGVEINPYVLINESGKVTLFNARPDMGQGTSQSIPMLIAEELEVRLDQVEIVTSDGSAKFGSQLSGGSSSVSTRYLPMRTVGAAVKEMLIQAAANQWHVPVSACYAKEGRVYQKNKSISLGYGELVASAAKLPVPANPVLKNPADFTQIGKSIPRPEIPSKVNGTAKFGMDVLIPGMLYASIAHAPSIHAKVKSYQGEKAIASPGVKFVLKTERKMPHASTEAVAVLADSYWAALKGKRLLNIEWESPAAEDMNTEKYFNQLKEAGKNPGFEYKESLTGDVNKAFAGANKVIEASYQTPFLAHAPMEPENATVYVQDGKVEVWAPVQGPDSLVTELAAYLGIKKENVKINVTFLGGAFGRKAYYDYVLEAAHLSKQINAPVKVVWTREDDTQQGPFRPGMLSVMKGALDAQGKVQAFEHRLNGASILNQVFQVPLDNAPDPWAEEGINLPDSPYAFPNRRNSFSLVKTKIPILWWRSVYASTNLFGQESFIDELAHQAKKDPLAFRLEMLAGSPRFVGVLKKLAELSNYQQLKAQGKAVGIAIARSFSSICAHAIVVEKQGNGILIKKVYSVIDCGVAINPRNIKAQVQSNITMGLTAAIKNEITVVNGQTQQSNFHDYAVLRQGEIPEIDVFVMSSNEAPGGVGEPGLPPVAPALCNAVFLATGNRVRTLPFDISNIS</sequence>
<dbReference type="InterPro" id="IPR037165">
    <property type="entry name" value="AldOxase/xan_DH_Mopterin-bd_sf"/>
</dbReference>